<evidence type="ECO:0000313" key="8">
    <source>
        <dbReference type="EMBL" id="KVH96269.1"/>
    </source>
</evidence>
<evidence type="ECO:0000256" key="7">
    <source>
        <dbReference type="ARBA" id="ARBA00023180"/>
    </source>
</evidence>
<keyword evidence="2" id="KW-0418">Kinase</keyword>
<evidence type="ECO:0000256" key="5">
    <source>
        <dbReference type="ARBA" id="ARBA00022989"/>
    </source>
</evidence>
<sequence length="83" mass="9674">MRLLMPKLSKTYATISRQRATTTIIVVHNYYYEKSFEQDSHKSNVYSYGMMILEMVGGRKNVEVEVYMSLNSKISCLRNVRNG</sequence>
<dbReference type="InterPro" id="IPR045874">
    <property type="entry name" value="LRK10/LRL21-25-like"/>
</dbReference>
<keyword evidence="4" id="KW-0732">Signal</keyword>
<dbReference type="PANTHER" id="PTHR27009">
    <property type="entry name" value="RUST RESISTANCE KINASE LR10-RELATED"/>
    <property type="match status" value="1"/>
</dbReference>
<evidence type="ECO:0000256" key="1">
    <source>
        <dbReference type="ARBA" id="ARBA00004479"/>
    </source>
</evidence>
<keyword evidence="2" id="KW-0723">Serine/threonine-protein kinase</keyword>
<dbReference type="GO" id="GO:0004674">
    <property type="term" value="F:protein serine/threonine kinase activity"/>
    <property type="evidence" value="ECO:0007669"/>
    <property type="project" value="UniProtKB-KW"/>
</dbReference>
<name>A0A103XSX4_CYNCS</name>
<organism evidence="8 9">
    <name type="scientific">Cynara cardunculus var. scolymus</name>
    <name type="common">Globe artichoke</name>
    <name type="synonym">Cynara scolymus</name>
    <dbReference type="NCBI Taxonomy" id="59895"/>
    <lineage>
        <taxon>Eukaryota</taxon>
        <taxon>Viridiplantae</taxon>
        <taxon>Streptophyta</taxon>
        <taxon>Embryophyta</taxon>
        <taxon>Tracheophyta</taxon>
        <taxon>Spermatophyta</taxon>
        <taxon>Magnoliopsida</taxon>
        <taxon>eudicotyledons</taxon>
        <taxon>Gunneridae</taxon>
        <taxon>Pentapetalae</taxon>
        <taxon>asterids</taxon>
        <taxon>campanulids</taxon>
        <taxon>Asterales</taxon>
        <taxon>Asteraceae</taxon>
        <taxon>Carduoideae</taxon>
        <taxon>Cardueae</taxon>
        <taxon>Carduinae</taxon>
        <taxon>Cynara</taxon>
    </lineage>
</organism>
<accession>A0A103XSX4</accession>
<dbReference type="Gramene" id="KVH96269">
    <property type="protein sequence ID" value="KVH96269"/>
    <property type="gene ID" value="Ccrd_001638"/>
</dbReference>
<dbReference type="EMBL" id="LEKV01004338">
    <property type="protein sequence ID" value="KVH96269.1"/>
    <property type="molecule type" value="Genomic_DNA"/>
</dbReference>
<comment type="caution">
    <text evidence="8">The sequence shown here is derived from an EMBL/GenBank/DDBJ whole genome shotgun (WGS) entry which is preliminary data.</text>
</comment>
<evidence type="ECO:0000256" key="6">
    <source>
        <dbReference type="ARBA" id="ARBA00023136"/>
    </source>
</evidence>
<keyword evidence="2" id="KW-0808">Transferase</keyword>
<keyword evidence="7" id="KW-0325">Glycoprotein</keyword>
<evidence type="ECO:0008006" key="10">
    <source>
        <dbReference type="Google" id="ProtNLM"/>
    </source>
</evidence>
<reference evidence="8 9" key="1">
    <citation type="journal article" date="2016" name="Sci. Rep.">
        <title>The genome sequence of the outbreeding globe artichoke constructed de novo incorporating a phase-aware low-pass sequencing strategy of F1 progeny.</title>
        <authorList>
            <person name="Scaglione D."/>
            <person name="Reyes-Chin-Wo S."/>
            <person name="Acquadro A."/>
            <person name="Froenicke L."/>
            <person name="Portis E."/>
            <person name="Beitel C."/>
            <person name="Tirone M."/>
            <person name="Mauro R."/>
            <person name="Lo Monaco A."/>
            <person name="Mauromicale G."/>
            <person name="Faccioli P."/>
            <person name="Cattivelli L."/>
            <person name="Rieseberg L."/>
            <person name="Michelmore R."/>
            <person name="Lanteri S."/>
        </authorList>
    </citation>
    <scope>NUCLEOTIDE SEQUENCE [LARGE SCALE GENOMIC DNA]</scope>
    <source>
        <strain evidence="8">2C</strain>
    </source>
</reference>
<evidence type="ECO:0000256" key="4">
    <source>
        <dbReference type="ARBA" id="ARBA00022729"/>
    </source>
</evidence>
<proteinExistence type="predicted"/>
<keyword evidence="6" id="KW-0472">Membrane</keyword>
<dbReference type="Proteomes" id="UP000243975">
    <property type="component" value="Unassembled WGS sequence"/>
</dbReference>
<gene>
    <name evidence="8" type="ORF">Ccrd_001638</name>
</gene>
<evidence type="ECO:0000313" key="9">
    <source>
        <dbReference type="Proteomes" id="UP000243975"/>
    </source>
</evidence>
<dbReference type="AlphaFoldDB" id="A0A103XSX4"/>
<keyword evidence="5" id="KW-1133">Transmembrane helix</keyword>
<dbReference type="GO" id="GO:0016020">
    <property type="term" value="C:membrane"/>
    <property type="evidence" value="ECO:0007669"/>
    <property type="project" value="UniProtKB-SubCell"/>
</dbReference>
<keyword evidence="3" id="KW-0812">Transmembrane</keyword>
<evidence type="ECO:0000256" key="3">
    <source>
        <dbReference type="ARBA" id="ARBA00022692"/>
    </source>
</evidence>
<keyword evidence="9" id="KW-1185">Reference proteome</keyword>
<protein>
    <recommendedName>
        <fullName evidence="10">Serine-threonine/tyrosine-protein kinase catalytic domain-containing protein</fullName>
    </recommendedName>
</protein>
<comment type="subcellular location">
    <subcellularLocation>
        <location evidence="1">Membrane</location>
        <topology evidence="1">Single-pass type I membrane protein</topology>
    </subcellularLocation>
</comment>
<evidence type="ECO:0000256" key="2">
    <source>
        <dbReference type="ARBA" id="ARBA00022527"/>
    </source>
</evidence>